<dbReference type="OrthoDB" id="6710549at2"/>
<sequence>MTKLTFFISFIVLTSTYSCGQNKIKTPISAMNKFEEFISKEKFLPDSKIFYPGIGDEKLKPILTELINESAKDFQNIAMKGIASDNYYQNAIEKGLNRFSKIYLELDTENRERICTYFEELMDIVGLESSGGLLNEFMYGFDFSE</sequence>
<dbReference type="InterPro" id="IPR032301">
    <property type="entry name" value="DUF4844"/>
</dbReference>
<dbReference type="PROSITE" id="PS51257">
    <property type="entry name" value="PROKAR_LIPOPROTEIN"/>
    <property type="match status" value="1"/>
</dbReference>
<name>A0A1M7ZY27_9FLAO</name>
<dbReference type="Pfam" id="PF16133">
    <property type="entry name" value="DUF4844"/>
    <property type="match status" value="1"/>
</dbReference>
<dbReference type="InterPro" id="IPR038360">
    <property type="entry name" value="DUF4844_sf"/>
</dbReference>
<dbReference type="Gene3D" id="1.20.1480.40">
    <property type="entry name" value="Uncharacterised protein PF16133, DUF4844"/>
    <property type="match status" value="1"/>
</dbReference>
<reference evidence="2" key="1">
    <citation type="submission" date="2016-12" db="EMBL/GenBank/DDBJ databases">
        <authorList>
            <person name="Varghese N."/>
            <person name="Submissions S."/>
        </authorList>
    </citation>
    <scope>NUCLEOTIDE SEQUENCE [LARGE SCALE GENOMIC DNA]</scope>
    <source>
        <strain evidence="2">DSM 18830</strain>
    </source>
</reference>
<dbReference type="RefSeq" id="WP_073584168.1">
    <property type="nucleotide sequence ID" value="NZ_CBCSEA010000030.1"/>
</dbReference>
<accession>A0A1M7ZY27</accession>
<dbReference type="EMBL" id="FRYK01000003">
    <property type="protein sequence ID" value="SHO73746.1"/>
    <property type="molecule type" value="Genomic_DNA"/>
</dbReference>
<evidence type="ECO:0000313" key="1">
    <source>
        <dbReference type="EMBL" id="SHO73746.1"/>
    </source>
</evidence>
<gene>
    <name evidence="1" type="ORF">SAMN05443547_2118</name>
</gene>
<organism evidence="1 2">
    <name type="scientific">Flavobacterium cucumis</name>
    <dbReference type="NCBI Taxonomy" id="416016"/>
    <lineage>
        <taxon>Bacteria</taxon>
        <taxon>Pseudomonadati</taxon>
        <taxon>Bacteroidota</taxon>
        <taxon>Flavobacteriia</taxon>
        <taxon>Flavobacteriales</taxon>
        <taxon>Flavobacteriaceae</taxon>
        <taxon>Flavobacterium</taxon>
    </lineage>
</organism>
<proteinExistence type="predicted"/>
<keyword evidence="2" id="KW-1185">Reference proteome</keyword>
<evidence type="ECO:0008006" key="3">
    <source>
        <dbReference type="Google" id="ProtNLM"/>
    </source>
</evidence>
<protein>
    <recommendedName>
        <fullName evidence="3">DUF4844 domain-containing protein</fullName>
    </recommendedName>
</protein>
<dbReference type="AlphaFoldDB" id="A0A1M7ZY27"/>
<dbReference type="Proteomes" id="UP000184611">
    <property type="component" value="Unassembled WGS sequence"/>
</dbReference>
<evidence type="ECO:0000313" key="2">
    <source>
        <dbReference type="Proteomes" id="UP000184611"/>
    </source>
</evidence>